<keyword evidence="3" id="KW-0949">S-adenosyl-L-methionine</keyword>
<feature type="compositionally biased region" description="Basic and acidic residues" evidence="4">
    <location>
        <begin position="515"/>
        <end position="524"/>
    </location>
</feature>
<sequence length="537" mass="59885">MCGGTYISLRLAAIISIFTGNSHAKLAMMDIDSGADVDFARGTHNFLQWFQALPGATFHKDIKIVDMRHQDAGRGIVAAADIEPDTVLFTIPRASIVCAATSELAAKIPHIFNAAPDNGAGSAHMDDSDEEDAGPEPHDPWTLLILVLVYEHLQGHASRWKPYLDILPLEFDTPMFWQPAELAELQASAVVAKVGRGEADRMIREKILPVVRAHEHVFFPANGVTLADEQLLHLAHRMGSAIMAYAFDLEKEDDQDDQEGEDGDEWIEDRDGKTMMGMVPMADLLNADAEFNTHINHGEDSLTATSLRPIRAGDEILNYYGPLSSGELLRRYGYVTPKHTRYDVVELPWPLVESRLEERLLTRQQQPDWEEKMAEQLTEAGEDFEDSFVLERATGEPDTTGQLHDDAVFDGLPDELGEQVKAFLKAAKKVSSNSLVVEALADKDTRNEIYLDSVLKALGDREGQYLTRLEDDARLIRAADRPHGREQMAIWVRRGEKQLLREAQVWVAGKLDGLRNKASDRRPGANEGAPSTKRRRP</sequence>
<dbReference type="InterPro" id="IPR046341">
    <property type="entry name" value="SET_dom_sf"/>
</dbReference>
<keyword evidence="7" id="KW-1185">Reference proteome</keyword>
<dbReference type="GeneID" id="85322854"/>
<protein>
    <recommendedName>
        <fullName evidence="5">SET domain-containing protein</fullName>
    </recommendedName>
</protein>
<proteinExistence type="predicted"/>
<dbReference type="AlphaFoldDB" id="A0AA40E6J9"/>
<dbReference type="PROSITE" id="PS50280">
    <property type="entry name" value="SET"/>
    <property type="match status" value="1"/>
</dbReference>
<reference evidence="6" key="1">
    <citation type="submission" date="2023-06" db="EMBL/GenBank/DDBJ databases">
        <title>Genome-scale phylogeny and comparative genomics of the fungal order Sordariales.</title>
        <authorList>
            <consortium name="Lawrence Berkeley National Laboratory"/>
            <person name="Hensen N."/>
            <person name="Bonometti L."/>
            <person name="Westerberg I."/>
            <person name="Brannstrom I.O."/>
            <person name="Guillou S."/>
            <person name="Cros-Aarteil S."/>
            <person name="Calhoun S."/>
            <person name="Haridas S."/>
            <person name="Kuo A."/>
            <person name="Mondo S."/>
            <person name="Pangilinan J."/>
            <person name="Riley R."/>
            <person name="LaButti K."/>
            <person name="Andreopoulos B."/>
            <person name="Lipzen A."/>
            <person name="Chen C."/>
            <person name="Yanf M."/>
            <person name="Daum C."/>
            <person name="Ng V."/>
            <person name="Clum A."/>
            <person name="Steindorff A."/>
            <person name="Ohm R."/>
            <person name="Martin F."/>
            <person name="Silar P."/>
            <person name="Natvig D."/>
            <person name="Lalanne C."/>
            <person name="Gautier V."/>
            <person name="Ament-velasquez S.L."/>
            <person name="Kruys A."/>
            <person name="Hutchinson M.I."/>
            <person name="Powell A.J."/>
            <person name="Barry K."/>
            <person name="Miller A.N."/>
            <person name="Grigoriev I.V."/>
            <person name="Debuchy R."/>
            <person name="Gladieux P."/>
            <person name="Thoren M.H."/>
            <person name="Johannesson H."/>
        </authorList>
    </citation>
    <scope>NUCLEOTIDE SEQUENCE</scope>
    <source>
        <strain evidence="6">SMH2392-1A</strain>
    </source>
</reference>
<dbReference type="SUPFAM" id="SSF82199">
    <property type="entry name" value="SET domain"/>
    <property type="match status" value="1"/>
</dbReference>
<dbReference type="InterPro" id="IPR050600">
    <property type="entry name" value="SETD3_SETD6_MTase"/>
</dbReference>
<dbReference type="Proteomes" id="UP001172101">
    <property type="component" value="Unassembled WGS sequence"/>
</dbReference>
<dbReference type="Pfam" id="PF00856">
    <property type="entry name" value="SET"/>
    <property type="match status" value="1"/>
</dbReference>
<dbReference type="GO" id="GO:0005634">
    <property type="term" value="C:nucleus"/>
    <property type="evidence" value="ECO:0007669"/>
    <property type="project" value="TreeGrafter"/>
</dbReference>
<accession>A0AA40E6J9</accession>
<evidence type="ECO:0000313" key="6">
    <source>
        <dbReference type="EMBL" id="KAK0728870.1"/>
    </source>
</evidence>
<gene>
    <name evidence="6" type="ORF">B0T26DRAFT_673336</name>
</gene>
<dbReference type="InterPro" id="IPR044430">
    <property type="entry name" value="SETD6_SET"/>
</dbReference>
<evidence type="ECO:0000259" key="5">
    <source>
        <dbReference type="PROSITE" id="PS50280"/>
    </source>
</evidence>
<name>A0AA40E6J9_9PEZI</name>
<dbReference type="GO" id="GO:0032259">
    <property type="term" value="P:methylation"/>
    <property type="evidence" value="ECO:0007669"/>
    <property type="project" value="UniProtKB-KW"/>
</dbReference>
<dbReference type="FunFam" id="3.90.1410.10:FF:000007">
    <property type="entry name" value="Ribosomal lysine N-methyltransferase 4"/>
    <property type="match status" value="1"/>
</dbReference>
<dbReference type="PANTHER" id="PTHR13271:SF34">
    <property type="entry name" value="N-LYSINE METHYLTRANSFERASE SETD6"/>
    <property type="match status" value="1"/>
</dbReference>
<dbReference type="PANTHER" id="PTHR13271">
    <property type="entry name" value="UNCHARACTERIZED PUTATIVE METHYLTRANSFERASE"/>
    <property type="match status" value="1"/>
</dbReference>
<evidence type="ECO:0000256" key="3">
    <source>
        <dbReference type="ARBA" id="ARBA00022691"/>
    </source>
</evidence>
<dbReference type="SUPFAM" id="SSF81822">
    <property type="entry name" value="RuBisCo LSMT C-terminal, substrate-binding domain"/>
    <property type="match status" value="1"/>
</dbReference>
<dbReference type="GO" id="GO:0016279">
    <property type="term" value="F:protein-lysine N-methyltransferase activity"/>
    <property type="evidence" value="ECO:0007669"/>
    <property type="project" value="InterPro"/>
</dbReference>
<evidence type="ECO:0000256" key="2">
    <source>
        <dbReference type="ARBA" id="ARBA00022679"/>
    </source>
</evidence>
<feature type="region of interest" description="Disordered" evidence="4">
    <location>
        <begin position="515"/>
        <end position="537"/>
    </location>
</feature>
<keyword evidence="1" id="KW-0489">Methyltransferase</keyword>
<dbReference type="Gene3D" id="3.90.1420.10">
    <property type="entry name" value="Rubisco LSMT, substrate-binding domain"/>
    <property type="match status" value="1"/>
</dbReference>
<dbReference type="RefSeq" id="XP_060301725.1">
    <property type="nucleotide sequence ID" value="XM_060439584.1"/>
</dbReference>
<dbReference type="CDD" id="cd19178">
    <property type="entry name" value="SET_SETD6"/>
    <property type="match status" value="1"/>
</dbReference>
<dbReference type="Gene3D" id="3.90.1410.10">
    <property type="entry name" value="set domain protein methyltransferase, domain 1"/>
    <property type="match status" value="1"/>
</dbReference>
<keyword evidence="2" id="KW-0808">Transferase</keyword>
<evidence type="ECO:0000256" key="1">
    <source>
        <dbReference type="ARBA" id="ARBA00022603"/>
    </source>
</evidence>
<evidence type="ECO:0000256" key="4">
    <source>
        <dbReference type="SAM" id="MobiDB-lite"/>
    </source>
</evidence>
<evidence type="ECO:0000313" key="7">
    <source>
        <dbReference type="Proteomes" id="UP001172101"/>
    </source>
</evidence>
<dbReference type="InterPro" id="IPR001214">
    <property type="entry name" value="SET_dom"/>
</dbReference>
<dbReference type="InterPro" id="IPR036464">
    <property type="entry name" value="Rubisco_LSMT_subst-bd_sf"/>
</dbReference>
<comment type="caution">
    <text evidence="6">The sequence shown here is derived from an EMBL/GenBank/DDBJ whole genome shotgun (WGS) entry which is preliminary data.</text>
</comment>
<feature type="domain" description="SET" evidence="5">
    <location>
        <begin position="60"/>
        <end position="321"/>
    </location>
</feature>
<dbReference type="EMBL" id="JAUIRO010000002">
    <property type="protein sequence ID" value="KAK0728870.1"/>
    <property type="molecule type" value="Genomic_DNA"/>
</dbReference>
<organism evidence="6 7">
    <name type="scientific">Lasiosphaeria miniovina</name>
    <dbReference type="NCBI Taxonomy" id="1954250"/>
    <lineage>
        <taxon>Eukaryota</taxon>
        <taxon>Fungi</taxon>
        <taxon>Dikarya</taxon>
        <taxon>Ascomycota</taxon>
        <taxon>Pezizomycotina</taxon>
        <taxon>Sordariomycetes</taxon>
        <taxon>Sordariomycetidae</taxon>
        <taxon>Sordariales</taxon>
        <taxon>Lasiosphaeriaceae</taxon>
        <taxon>Lasiosphaeria</taxon>
    </lineage>
</organism>